<dbReference type="InterPro" id="IPR002585">
    <property type="entry name" value="Cyt-d_ubiquinol_oxidase_su_1"/>
</dbReference>
<evidence type="ECO:0000256" key="2">
    <source>
        <dbReference type="ARBA" id="ARBA00009819"/>
    </source>
</evidence>
<evidence type="ECO:0000256" key="4">
    <source>
        <dbReference type="ARBA" id="ARBA00022475"/>
    </source>
</evidence>
<keyword evidence="10 12" id="KW-0408">Iron</keyword>
<evidence type="ECO:0000256" key="10">
    <source>
        <dbReference type="ARBA" id="ARBA00023004"/>
    </source>
</evidence>
<name>A0A6J5A4M4_9BURK</name>
<evidence type="ECO:0000256" key="3">
    <source>
        <dbReference type="ARBA" id="ARBA00022448"/>
    </source>
</evidence>
<keyword evidence="6 12" id="KW-0812">Transmembrane</keyword>
<feature type="transmembrane region" description="Helical" evidence="12">
    <location>
        <begin position="57"/>
        <end position="78"/>
    </location>
</feature>
<feature type="transmembrane region" description="Helical" evidence="12">
    <location>
        <begin position="128"/>
        <end position="149"/>
    </location>
</feature>
<evidence type="ECO:0000256" key="12">
    <source>
        <dbReference type="PIRNR" id="PIRNR006446"/>
    </source>
</evidence>
<protein>
    <submittedName>
        <fullName evidence="14">Cytochrome bd-II ubiquinol oxidase subunit 1</fullName>
    </submittedName>
</protein>
<keyword evidence="8 12" id="KW-0249">Electron transport</keyword>
<evidence type="ECO:0000313" key="14">
    <source>
        <dbReference type="EMBL" id="CAB3653649.1"/>
    </source>
</evidence>
<proteinExistence type="inferred from homology"/>
<evidence type="ECO:0000256" key="7">
    <source>
        <dbReference type="ARBA" id="ARBA00022723"/>
    </source>
</evidence>
<dbReference type="GO" id="GO:0016682">
    <property type="term" value="F:oxidoreductase activity, acting on diphenols and related substances as donors, oxygen as acceptor"/>
    <property type="evidence" value="ECO:0007669"/>
    <property type="project" value="TreeGrafter"/>
</dbReference>
<keyword evidence="9 12" id="KW-1133">Transmembrane helix</keyword>
<dbReference type="RefSeq" id="WP_028360187.1">
    <property type="nucleotide sequence ID" value="NZ_CADFGL010000004.1"/>
</dbReference>
<feature type="transmembrane region" description="Helical" evidence="12">
    <location>
        <begin position="320"/>
        <end position="345"/>
    </location>
</feature>
<feature type="transmembrane region" description="Helical" evidence="12">
    <location>
        <begin position="221"/>
        <end position="238"/>
    </location>
</feature>
<dbReference type="GO" id="GO:0070069">
    <property type="term" value="C:cytochrome complex"/>
    <property type="evidence" value="ECO:0007669"/>
    <property type="project" value="UniProtKB-UniRule"/>
</dbReference>
<dbReference type="AlphaFoldDB" id="A0A6J5A4M4"/>
<gene>
    <name evidence="14" type="primary">appC</name>
    <name evidence="14" type="ORF">LMG22037_01108</name>
</gene>
<accession>A0A6J5A4M4</accession>
<dbReference type="PIRSF" id="PIRSF006446">
    <property type="entry name" value="Cyt_quinol_oxidase_1"/>
    <property type="match status" value="1"/>
</dbReference>
<keyword evidence="7 12" id="KW-0479">Metal-binding</keyword>
<comment type="subcellular location">
    <subcellularLocation>
        <location evidence="12">Cell inner membrane</location>
    </subcellularLocation>
    <subcellularLocation>
        <location evidence="1">Cell membrane</location>
        <topology evidence="1">Multi-pass membrane protein</topology>
    </subcellularLocation>
</comment>
<evidence type="ECO:0000256" key="8">
    <source>
        <dbReference type="ARBA" id="ARBA00022982"/>
    </source>
</evidence>
<evidence type="ECO:0000256" key="5">
    <source>
        <dbReference type="ARBA" id="ARBA00022617"/>
    </source>
</evidence>
<dbReference type="EMBL" id="CADIKB010000003">
    <property type="protein sequence ID" value="CAB3653649.1"/>
    <property type="molecule type" value="Genomic_DNA"/>
</dbReference>
<feature type="compositionally biased region" description="Basic and acidic residues" evidence="13">
    <location>
        <begin position="472"/>
        <end position="483"/>
    </location>
</feature>
<feature type="transmembrane region" description="Helical" evidence="12">
    <location>
        <begin position="357"/>
        <end position="378"/>
    </location>
</feature>
<evidence type="ECO:0000256" key="6">
    <source>
        <dbReference type="ARBA" id="ARBA00022692"/>
    </source>
</evidence>
<evidence type="ECO:0000256" key="13">
    <source>
        <dbReference type="SAM" id="MobiDB-lite"/>
    </source>
</evidence>
<keyword evidence="4 12" id="KW-1003">Cell membrane</keyword>
<feature type="transmembrane region" description="Helical" evidence="12">
    <location>
        <begin position="98"/>
        <end position="121"/>
    </location>
</feature>
<evidence type="ECO:0000313" key="15">
    <source>
        <dbReference type="Proteomes" id="UP000494249"/>
    </source>
</evidence>
<evidence type="ECO:0000256" key="1">
    <source>
        <dbReference type="ARBA" id="ARBA00004651"/>
    </source>
</evidence>
<feature type="transmembrane region" description="Helical" evidence="12">
    <location>
        <begin position="398"/>
        <end position="429"/>
    </location>
</feature>
<dbReference type="Pfam" id="PF01654">
    <property type="entry name" value="Cyt_bd_oxida_I"/>
    <property type="match status" value="1"/>
</dbReference>
<sequence>MSPSADALFLARTQFGFTIAFHIIFPAMSIGLASYLAVLEGAWLLTGKPVYLAVFRYWLTIFAVVFGVGVVSGLVMSYEFGTNWAGFAYRAGPIVGPLMGYEVLTAFFLESGFLGVMLFGMKRVGPKLHFLATALVAIGTLTSAFWILAVNSWMQTPQGFAMVDGRFFPADWLSIIFNPSFPYRLVHMVLAAYLSVAFIVGAVGAWHLLRDASNEPARLMASMALWMACIVAPIQILAGDQHGVNTLKHQPAKIAALEGDWESKPGQPLILFGMPNMKTETTDYAVEIPHLGALILTHTWNGSIKGLKEFPPADRPYSPLVFWAFRIMVGLGVLMALTGFASLALRARHSLYHARWLHRLMVAMGPAGLIALLCGWTVTEVGRQPYTVYGHLRTVDSVSPIAAPGVATSLAAFGVVYMIVFGAAMVFLLRLMARPPSLATEGPAKDKPHRSAGITPGPAQRQAVSATTDNALSRDPRHDRRHD</sequence>
<dbReference type="GO" id="GO:0005886">
    <property type="term" value="C:plasma membrane"/>
    <property type="evidence" value="ECO:0007669"/>
    <property type="project" value="UniProtKB-SubCell"/>
</dbReference>
<dbReference type="PANTHER" id="PTHR30365:SF14">
    <property type="entry name" value="CYTOCHROME BD MENAQUINOL OXIDASE SUBUNIT I-RELATED"/>
    <property type="match status" value="1"/>
</dbReference>
<dbReference type="Proteomes" id="UP000494249">
    <property type="component" value="Unassembled WGS sequence"/>
</dbReference>
<feature type="region of interest" description="Disordered" evidence="13">
    <location>
        <begin position="439"/>
        <end position="483"/>
    </location>
</feature>
<keyword evidence="11 12" id="KW-0472">Membrane</keyword>
<dbReference type="GO" id="GO:0009055">
    <property type="term" value="F:electron transfer activity"/>
    <property type="evidence" value="ECO:0007669"/>
    <property type="project" value="UniProtKB-UniRule"/>
</dbReference>
<keyword evidence="3 12" id="KW-0813">Transport</keyword>
<dbReference type="GO" id="GO:0046872">
    <property type="term" value="F:metal ion binding"/>
    <property type="evidence" value="ECO:0007669"/>
    <property type="project" value="UniProtKB-UniRule"/>
</dbReference>
<dbReference type="GO" id="GO:0019646">
    <property type="term" value="P:aerobic electron transport chain"/>
    <property type="evidence" value="ECO:0007669"/>
    <property type="project" value="InterPro"/>
</dbReference>
<comment type="similarity">
    <text evidence="2 12">Belongs to the cytochrome ubiquinol oxidase subunit 1 family.</text>
</comment>
<keyword evidence="5 12" id="KW-0349">Heme</keyword>
<feature type="compositionally biased region" description="Polar residues" evidence="13">
    <location>
        <begin position="462"/>
        <end position="471"/>
    </location>
</feature>
<feature type="transmembrane region" description="Helical" evidence="12">
    <location>
        <begin position="20"/>
        <end position="45"/>
    </location>
</feature>
<evidence type="ECO:0000256" key="9">
    <source>
        <dbReference type="ARBA" id="ARBA00022989"/>
    </source>
</evidence>
<evidence type="ECO:0000256" key="11">
    <source>
        <dbReference type="ARBA" id="ARBA00023136"/>
    </source>
</evidence>
<dbReference type="GO" id="GO:0020037">
    <property type="term" value="F:heme binding"/>
    <property type="evidence" value="ECO:0007669"/>
    <property type="project" value="TreeGrafter"/>
</dbReference>
<dbReference type="PANTHER" id="PTHR30365">
    <property type="entry name" value="CYTOCHROME D UBIQUINOL OXIDASE"/>
    <property type="match status" value="1"/>
</dbReference>
<reference evidence="14 15" key="1">
    <citation type="submission" date="2020-04" db="EMBL/GenBank/DDBJ databases">
        <authorList>
            <person name="De Canck E."/>
        </authorList>
    </citation>
    <scope>NUCLEOTIDE SEQUENCE [LARGE SCALE GENOMIC DNA]</scope>
    <source>
        <strain evidence="14 15">LMG 22037</strain>
    </source>
</reference>
<feature type="transmembrane region" description="Helical" evidence="12">
    <location>
        <begin position="185"/>
        <end position="209"/>
    </location>
</feature>
<organism evidence="14 15">
    <name type="scientific">Paraburkholderia phenoliruptrix</name>
    <dbReference type="NCBI Taxonomy" id="252970"/>
    <lineage>
        <taxon>Bacteria</taxon>
        <taxon>Pseudomonadati</taxon>
        <taxon>Pseudomonadota</taxon>
        <taxon>Betaproteobacteria</taxon>
        <taxon>Burkholderiales</taxon>
        <taxon>Burkholderiaceae</taxon>
        <taxon>Paraburkholderia</taxon>
    </lineage>
</organism>